<dbReference type="EMBL" id="JBBWWQ010000017">
    <property type="protein sequence ID" value="KAK8923541.1"/>
    <property type="molecule type" value="Genomic_DNA"/>
</dbReference>
<organism evidence="2 3">
    <name type="scientific">Platanthera zijinensis</name>
    <dbReference type="NCBI Taxonomy" id="2320716"/>
    <lineage>
        <taxon>Eukaryota</taxon>
        <taxon>Viridiplantae</taxon>
        <taxon>Streptophyta</taxon>
        <taxon>Embryophyta</taxon>
        <taxon>Tracheophyta</taxon>
        <taxon>Spermatophyta</taxon>
        <taxon>Magnoliopsida</taxon>
        <taxon>Liliopsida</taxon>
        <taxon>Asparagales</taxon>
        <taxon>Orchidaceae</taxon>
        <taxon>Orchidoideae</taxon>
        <taxon>Orchideae</taxon>
        <taxon>Orchidinae</taxon>
        <taxon>Platanthera</taxon>
    </lineage>
</organism>
<evidence type="ECO:0000313" key="3">
    <source>
        <dbReference type="Proteomes" id="UP001418222"/>
    </source>
</evidence>
<evidence type="ECO:0000256" key="1">
    <source>
        <dbReference type="SAM" id="MobiDB-lite"/>
    </source>
</evidence>
<gene>
    <name evidence="2" type="ORF">KSP39_PZI019214</name>
</gene>
<dbReference type="Proteomes" id="UP001418222">
    <property type="component" value="Unassembled WGS sequence"/>
</dbReference>
<evidence type="ECO:0000313" key="2">
    <source>
        <dbReference type="EMBL" id="KAK8923541.1"/>
    </source>
</evidence>
<name>A0AAP0FXL6_9ASPA</name>
<dbReference type="AlphaFoldDB" id="A0AAP0FXL6"/>
<comment type="caution">
    <text evidence="2">The sequence shown here is derived from an EMBL/GenBank/DDBJ whole genome shotgun (WGS) entry which is preliminary data.</text>
</comment>
<keyword evidence="3" id="KW-1185">Reference proteome</keyword>
<accession>A0AAP0FXL6</accession>
<proteinExistence type="predicted"/>
<feature type="region of interest" description="Disordered" evidence="1">
    <location>
        <begin position="67"/>
        <end position="89"/>
    </location>
</feature>
<sequence>MKGGWRGVCYYIYVYEKLERILKRRKKNLSARFAQAPAPIRPGRNPTPRNSPTCCYRRPFGPFLAAPATPTSSGVTPKKAARFSSSGVTPVNPWKCDSSTTILFFPPHLLSIF</sequence>
<protein>
    <submittedName>
        <fullName evidence="2">Uncharacterized protein</fullName>
    </submittedName>
</protein>
<reference evidence="2 3" key="1">
    <citation type="journal article" date="2022" name="Nat. Plants">
        <title>Genomes of leafy and leafless Platanthera orchids illuminate the evolution of mycoheterotrophy.</title>
        <authorList>
            <person name="Li M.H."/>
            <person name="Liu K.W."/>
            <person name="Li Z."/>
            <person name="Lu H.C."/>
            <person name="Ye Q.L."/>
            <person name="Zhang D."/>
            <person name="Wang J.Y."/>
            <person name="Li Y.F."/>
            <person name="Zhong Z.M."/>
            <person name="Liu X."/>
            <person name="Yu X."/>
            <person name="Liu D.K."/>
            <person name="Tu X.D."/>
            <person name="Liu B."/>
            <person name="Hao Y."/>
            <person name="Liao X.Y."/>
            <person name="Jiang Y.T."/>
            <person name="Sun W.H."/>
            <person name="Chen J."/>
            <person name="Chen Y.Q."/>
            <person name="Ai Y."/>
            <person name="Zhai J.W."/>
            <person name="Wu S.S."/>
            <person name="Zhou Z."/>
            <person name="Hsiao Y.Y."/>
            <person name="Wu W.L."/>
            <person name="Chen Y.Y."/>
            <person name="Lin Y.F."/>
            <person name="Hsu J.L."/>
            <person name="Li C.Y."/>
            <person name="Wang Z.W."/>
            <person name="Zhao X."/>
            <person name="Zhong W.Y."/>
            <person name="Ma X.K."/>
            <person name="Ma L."/>
            <person name="Huang J."/>
            <person name="Chen G.Z."/>
            <person name="Huang M.Z."/>
            <person name="Huang L."/>
            <person name="Peng D.H."/>
            <person name="Luo Y.B."/>
            <person name="Zou S.Q."/>
            <person name="Chen S.P."/>
            <person name="Lan S."/>
            <person name="Tsai W.C."/>
            <person name="Van de Peer Y."/>
            <person name="Liu Z.J."/>
        </authorList>
    </citation>
    <scope>NUCLEOTIDE SEQUENCE [LARGE SCALE GENOMIC DNA]</scope>
    <source>
        <strain evidence="2">Lor287</strain>
    </source>
</reference>